<evidence type="ECO:0000256" key="1">
    <source>
        <dbReference type="ARBA" id="ARBA00007261"/>
    </source>
</evidence>
<dbReference type="Pfam" id="PF00675">
    <property type="entry name" value="Peptidase_M16"/>
    <property type="match status" value="1"/>
</dbReference>
<dbReference type="PANTHER" id="PTHR11851">
    <property type="entry name" value="METALLOPROTEASE"/>
    <property type="match status" value="1"/>
</dbReference>
<dbReference type="SUPFAM" id="SSF63411">
    <property type="entry name" value="LuxS/MPP-like metallohydrolase"/>
    <property type="match status" value="2"/>
</dbReference>
<dbReference type="AlphaFoldDB" id="X1FYG5"/>
<dbReference type="GO" id="GO:0046872">
    <property type="term" value="F:metal ion binding"/>
    <property type="evidence" value="ECO:0007669"/>
    <property type="project" value="InterPro"/>
</dbReference>
<evidence type="ECO:0000313" key="4">
    <source>
        <dbReference type="EMBL" id="GAH50022.1"/>
    </source>
</evidence>
<accession>X1FYG5</accession>
<feature type="domain" description="Peptidase M16 C-terminal" evidence="3">
    <location>
        <begin position="125"/>
        <end position="235"/>
    </location>
</feature>
<dbReference type="PANTHER" id="PTHR11851:SF49">
    <property type="entry name" value="MITOCHONDRIAL-PROCESSING PEPTIDASE SUBUNIT ALPHA"/>
    <property type="match status" value="1"/>
</dbReference>
<comment type="caution">
    <text evidence="4">The sequence shown here is derived from an EMBL/GenBank/DDBJ whole genome shotgun (WGS) entry which is preliminary data.</text>
</comment>
<organism evidence="4">
    <name type="scientific">marine sediment metagenome</name>
    <dbReference type="NCBI Taxonomy" id="412755"/>
    <lineage>
        <taxon>unclassified sequences</taxon>
        <taxon>metagenomes</taxon>
        <taxon>ecological metagenomes</taxon>
    </lineage>
</organism>
<protein>
    <recommendedName>
        <fullName evidence="5">Peptidase M16 N-terminal domain-containing protein</fullName>
    </recommendedName>
</protein>
<dbReference type="InterPro" id="IPR011765">
    <property type="entry name" value="Pept_M16_N"/>
</dbReference>
<comment type="similarity">
    <text evidence="1">Belongs to the peptidase M16 family.</text>
</comment>
<dbReference type="InterPro" id="IPR050361">
    <property type="entry name" value="MPP/UQCRC_Complex"/>
</dbReference>
<evidence type="ECO:0000259" key="2">
    <source>
        <dbReference type="Pfam" id="PF00675"/>
    </source>
</evidence>
<sequence>SEKGIAHFIEHMFYKGTPKRDARKIAEEIERKGGELNGFTSEVITAYWCKMPSKHLNVALDVLGDMVKNPKFDEKELEKERKVIFEEIKMYKDSPRLHVFDEVQKSMYDGTLGINLIGTYETMGKINREKMVKKFKEIYTPNNLILCVVGDCKFEEVVKFAEKNFGNEKNKIPTQKFNLKNESKIEKRKGIDQANLVLAYHVPLAKDKKSYAAKVLSCLMAEGMSSRLFSEIREKINQNFWKENNCVYKIRYFN</sequence>
<reference evidence="4" key="1">
    <citation type="journal article" date="2014" name="Front. Microbiol.">
        <title>High frequency of phylogenetically diverse reductive dehalogenase-homologous genes in deep subseafloor sedimentary metagenomes.</title>
        <authorList>
            <person name="Kawai M."/>
            <person name="Futagami T."/>
            <person name="Toyoda A."/>
            <person name="Takaki Y."/>
            <person name="Nishi S."/>
            <person name="Hori S."/>
            <person name="Arai W."/>
            <person name="Tsubouchi T."/>
            <person name="Morono Y."/>
            <person name="Uchiyama I."/>
            <person name="Ito T."/>
            <person name="Fujiyama A."/>
            <person name="Inagaki F."/>
            <person name="Takami H."/>
        </authorList>
    </citation>
    <scope>NUCLEOTIDE SEQUENCE</scope>
    <source>
        <strain evidence="4">Expedition CK06-06</strain>
    </source>
</reference>
<proteinExistence type="inferred from homology"/>
<gene>
    <name evidence="4" type="ORF">S03H2_29625</name>
</gene>
<name>X1FYG5_9ZZZZ</name>
<feature type="non-terminal residue" evidence="4">
    <location>
        <position position="1"/>
    </location>
</feature>
<dbReference type="InterPro" id="IPR007863">
    <property type="entry name" value="Peptidase_M16_C"/>
</dbReference>
<dbReference type="InterPro" id="IPR011249">
    <property type="entry name" value="Metalloenz_LuxS/M16"/>
</dbReference>
<feature type="domain" description="Peptidase M16 N-terminal" evidence="2">
    <location>
        <begin position="2"/>
        <end position="119"/>
    </location>
</feature>
<dbReference type="Pfam" id="PF05193">
    <property type="entry name" value="Peptidase_M16_C"/>
    <property type="match status" value="1"/>
</dbReference>
<dbReference type="Gene3D" id="3.30.830.10">
    <property type="entry name" value="Metalloenzyme, LuxS/M16 peptidase-like"/>
    <property type="match status" value="2"/>
</dbReference>
<evidence type="ECO:0008006" key="5">
    <source>
        <dbReference type="Google" id="ProtNLM"/>
    </source>
</evidence>
<dbReference type="EMBL" id="BARU01017891">
    <property type="protein sequence ID" value="GAH50022.1"/>
    <property type="molecule type" value="Genomic_DNA"/>
</dbReference>
<evidence type="ECO:0000259" key="3">
    <source>
        <dbReference type="Pfam" id="PF05193"/>
    </source>
</evidence>